<reference evidence="5 6" key="1">
    <citation type="submission" date="2020-04" db="EMBL/GenBank/DDBJ databases">
        <title>Plant Genome Project.</title>
        <authorList>
            <person name="Zhang R.-G."/>
        </authorList>
    </citation>
    <scope>NUCLEOTIDE SEQUENCE [LARGE SCALE GENOMIC DNA]</scope>
    <source>
        <strain evidence="5">YNK0</strain>
        <tissue evidence="5">Leaf</tissue>
    </source>
</reference>
<comment type="similarity">
    <text evidence="1">Belongs to the 'GDXG' lipolytic enzyme family.</text>
</comment>
<sequence>MDSSMSTEVAHEFLPFLRVYKDGRVERFLGTAFVPPSLLDPQTAVSSKDVVIVPETGVSARLFLPNITDPHRKLPLLVYFHGGAFCIESPFSHMYHSCLNSLVAEANVVAWIASHSKGEGPEAWLKDHADFRRVFFAGDSAGANIAHNMAMRVGASELHGVNLVGIALVHAYFVGKGGSVGKFWYFLCPSTTGSDDPRVNPAVGPSLAGLGCTRVLVCVAEKDDMRERGWFYEETLRKSGWEGDVEVMETEGEGHVFHLFNPTCEKALELMKHLSRFINVDISP</sequence>
<evidence type="ECO:0000256" key="1">
    <source>
        <dbReference type="ARBA" id="ARBA00010515"/>
    </source>
</evidence>
<feature type="active site" evidence="3">
    <location>
        <position position="140"/>
    </location>
</feature>
<dbReference type="InterPro" id="IPR050466">
    <property type="entry name" value="Carboxylest/Gibb_receptor"/>
</dbReference>
<dbReference type="OrthoDB" id="408631at2759"/>
<gene>
    <name evidence="5" type="ORF">HHK36_008425</name>
</gene>
<dbReference type="InterPro" id="IPR029058">
    <property type="entry name" value="AB_hydrolase_fold"/>
</dbReference>
<keyword evidence="6" id="KW-1185">Reference proteome</keyword>
<comment type="caution">
    <text evidence="5">The sequence shown here is derived from an EMBL/GenBank/DDBJ whole genome shotgun (WGS) entry which is preliminary data.</text>
</comment>
<dbReference type="PANTHER" id="PTHR23024">
    <property type="entry name" value="ARYLACETAMIDE DEACETYLASE"/>
    <property type="match status" value="1"/>
</dbReference>
<evidence type="ECO:0000256" key="2">
    <source>
        <dbReference type="ARBA" id="ARBA00022801"/>
    </source>
</evidence>
<dbReference type="PROSITE" id="PS01174">
    <property type="entry name" value="LIPASE_GDXG_SER"/>
    <property type="match status" value="1"/>
</dbReference>
<keyword evidence="2" id="KW-0378">Hydrolase</keyword>
<dbReference type="InterPro" id="IPR002168">
    <property type="entry name" value="Lipase_GDXG_HIS_AS"/>
</dbReference>
<dbReference type="Proteomes" id="UP000655225">
    <property type="component" value="Unassembled WGS sequence"/>
</dbReference>
<organism evidence="5 6">
    <name type="scientific">Tetracentron sinense</name>
    <name type="common">Spur-leaf</name>
    <dbReference type="NCBI Taxonomy" id="13715"/>
    <lineage>
        <taxon>Eukaryota</taxon>
        <taxon>Viridiplantae</taxon>
        <taxon>Streptophyta</taxon>
        <taxon>Embryophyta</taxon>
        <taxon>Tracheophyta</taxon>
        <taxon>Spermatophyta</taxon>
        <taxon>Magnoliopsida</taxon>
        <taxon>Trochodendrales</taxon>
        <taxon>Trochodendraceae</taxon>
        <taxon>Tetracentron</taxon>
    </lineage>
</organism>
<evidence type="ECO:0000313" key="6">
    <source>
        <dbReference type="Proteomes" id="UP000655225"/>
    </source>
</evidence>
<protein>
    <recommendedName>
        <fullName evidence="4">Alpha/beta hydrolase fold-3 domain-containing protein</fullName>
    </recommendedName>
</protein>
<dbReference type="AlphaFoldDB" id="A0A835DJB5"/>
<dbReference type="Gene3D" id="3.40.50.1820">
    <property type="entry name" value="alpha/beta hydrolase"/>
    <property type="match status" value="1"/>
</dbReference>
<dbReference type="SUPFAM" id="SSF53474">
    <property type="entry name" value="alpha/beta-Hydrolases"/>
    <property type="match status" value="1"/>
</dbReference>
<evidence type="ECO:0000256" key="3">
    <source>
        <dbReference type="PROSITE-ProRule" id="PRU10038"/>
    </source>
</evidence>
<proteinExistence type="inferred from homology"/>
<dbReference type="PANTHER" id="PTHR23024:SF467">
    <property type="entry name" value="CARBOXYLESTERASE 12-RELATED"/>
    <property type="match status" value="1"/>
</dbReference>
<dbReference type="InterPro" id="IPR033140">
    <property type="entry name" value="Lipase_GDXG_put_SER_AS"/>
</dbReference>
<evidence type="ECO:0000313" key="5">
    <source>
        <dbReference type="EMBL" id="KAF8406338.1"/>
    </source>
</evidence>
<accession>A0A835DJB5</accession>
<dbReference type="PROSITE" id="PS01173">
    <property type="entry name" value="LIPASE_GDXG_HIS"/>
    <property type="match status" value="1"/>
</dbReference>
<evidence type="ECO:0000259" key="4">
    <source>
        <dbReference type="Pfam" id="PF07859"/>
    </source>
</evidence>
<name>A0A835DJB5_TETSI</name>
<dbReference type="InterPro" id="IPR013094">
    <property type="entry name" value="AB_hydrolase_3"/>
</dbReference>
<dbReference type="EMBL" id="JABCRI010000005">
    <property type="protein sequence ID" value="KAF8406338.1"/>
    <property type="molecule type" value="Genomic_DNA"/>
</dbReference>
<dbReference type="OMA" id="KYRKHDF"/>
<feature type="domain" description="Alpha/beta hydrolase fold-3" evidence="4">
    <location>
        <begin position="107"/>
        <end position="258"/>
    </location>
</feature>
<dbReference type="Pfam" id="PF07859">
    <property type="entry name" value="Abhydrolase_3"/>
    <property type="match status" value="1"/>
</dbReference>
<dbReference type="GO" id="GO:0016787">
    <property type="term" value="F:hydrolase activity"/>
    <property type="evidence" value="ECO:0007669"/>
    <property type="project" value="UniProtKB-KW"/>
</dbReference>